<dbReference type="KEGG" id="dzi:111318146"/>
<evidence type="ECO:0000313" key="3">
    <source>
        <dbReference type="Proteomes" id="UP000515121"/>
    </source>
</evidence>
<evidence type="ECO:0000313" key="4">
    <source>
        <dbReference type="RefSeq" id="XP_022776557.1"/>
    </source>
</evidence>
<name>A0A6P6BHH6_DURZI</name>
<organism evidence="3 4">
    <name type="scientific">Durio zibethinus</name>
    <name type="common">Durian</name>
    <dbReference type="NCBI Taxonomy" id="66656"/>
    <lineage>
        <taxon>Eukaryota</taxon>
        <taxon>Viridiplantae</taxon>
        <taxon>Streptophyta</taxon>
        <taxon>Embryophyta</taxon>
        <taxon>Tracheophyta</taxon>
        <taxon>Spermatophyta</taxon>
        <taxon>Magnoliopsida</taxon>
        <taxon>eudicotyledons</taxon>
        <taxon>Gunneridae</taxon>
        <taxon>Pentapetalae</taxon>
        <taxon>rosids</taxon>
        <taxon>malvids</taxon>
        <taxon>Malvales</taxon>
        <taxon>Malvaceae</taxon>
        <taxon>Helicteroideae</taxon>
        <taxon>Durio</taxon>
    </lineage>
</organism>
<proteinExistence type="predicted"/>
<dbReference type="GeneID" id="111318146"/>
<feature type="region of interest" description="Disordered" evidence="1">
    <location>
        <begin position="33"/>
        <end position="72"/>
    </location>
</feature>
<feature type="chain" id="PRO_5027991826" evidence="2">
    <location>
        <begin position="29"/>
        <end position="100"/>
    </location>
</feature>
<keyword evidence="2" id="KW-0732">Signal</keyword>
<dbReference type="Proteomes" id="UP000515121">
    <property type="component" value="Unplaced"/>
</dbReference>
<protein>
    <submittedName>
        <fullName evidence="4">Uncharacterized protein LOC111318146</fullName>
    </submittedName>
</protein>
<dbReference type="AlphaFoldDB" id="A0A6P6BHH6"/>
<feature type="compositionally biased region" description="Polar residues" evidence="1">
    <location>
        <begin position="41"/>
        <end position="68"/>
    </location>
</feature>
<sequence>MAIKPSFSLILCCFLLASVLFIPHAIVGSRLEEVKEDDNGQSKAGVTKSHANTAPSWVSNDSPPTSNRVAKGPYDNVIDWSALRKGKRDCRSVYNRRCRR</sequence>
<evidence type="ECO:0000256" key="1">
    <source>
        <dbReference type="SAM" id="MobiDB-lite"/>
    </source>
</evidence>
<evidence type="ECO:0000256" key="2">
    <source>
        <dbReference type="SAM" id="SignalP"/>
    </source>
</evidence>
<dbReference type="RefSeq" id="XP_022776557.1">
    <property type="nucleotide sequence ID" value="XM_022920822.1"/>
</dbReference>
<reference evidence="4" key="1">
    <citation type="submission" date="2025-08" db="UniProtKB">
        <authorList>
            <consortium name="RefSeq"/>
        </authorList>
    </citation>
    <scope>IDENTIFICATION</scope>
    <source>
        <tissue evidence="4">Fruit stalk</tissue>
    </source>
</reference>
<dbReference type="OrthoDB" id="994990at2759"/>
<accession>A0A6P6BHH6</accession>
<feature type="signal peptide" evidence="2">
    <location>
        <begin position="1"/>
        <end position="28"/>
    </location>
</feature>
<gene>
    <name evidence="4" type="primary">LOC111318146</name>
</gene>
<keyword evidence="3" id="KW-1185">Reference proteome</keyword>